<dbReference type="Proteomes" id="UP000232196">
    <property type="component" value="Unassembled WGS sequence"/>
</dbReference>
<feature type="compositionally biased region" description="Basic and acidic residues" evidence="1">
    <location>
        <begin position="1"/>
        <end position="14"/>
    </location>
</feature>
<sequence>MFGKVRPEKYDLKTRKNWQNNSKNRRKKGTIWMATFRYFALDQLIVGKYLDLGILGADR</sequence>
<proteinExistence type="predicted"/>
<reference evidence="2 3" key="1">
    <citation type="submission" date="2017-07" db="EMBL/GenBank/DDBJ databases">
        <title>Leptospira spp. isolated from tropical soils.</title>
        <authorList>
            <person name="Thibeaux R."/>
            <person name="Iraola G."/>
            <person name="Ferres I."/>
            <person name="Bierque E."/>
            <person name="Girault D."/>
            <person name="Soupe-Gilbert M.-E."/>
            <person name="Picardeau M."/>
            <person name="Goarant C."/>
        </authorList>
    </citation>
    <scope>NUCLEOTIDE SEQUENCE [LARGE SCALE GENOMIC DNA]</scope>
    <source>
        <strain evidence="2 3">MCA1-C-A1</strain>
    </source>
</reference>
<keyword evidence="3" id="KW-1185">Reference proteome</keyword>
<evidence type="ECO:0000256" key="1">
    <source>
        <dbReference type="SAM" id="MobiDB-lite"/>
    </source>
</evidence>
<evidence type="ECO:0000313" key="2">
    <source>
        <dbReference type="EMBL" id="PJZ27220.1"/>
    </source>
</evidence>
<gene>
    <name evidence="2" type="ORF">CH357_01310</name>
</gene>
<dbReference type="EMBL" id="NPDN01000001">
    <property type="protein sequence ID" value="PJZ27220.1"/>
    <property type="molecule type" value="Genomic_DNA"/>
</dbReference>
<feature type="region of interest" description="Disordered" evidence="1">
    <location>
        <begin position="1"/>
        <end position="23"/>
    </location>
</feature>
<name>A0A2M9XHT5_9LEPT</name>
<evidence type="ECO:0000313" key="3">
    <source>
        <dbReference type="Proteomes" id="UP000232196"/>
    </source>
</evidence>
<dbReference type="AlphaFoldDB" id="A0A2M9XHT5"/>
<organism evidence="2 3">
    <name type="scientific">Leptospira hartskeerlii</name>
    <dbReference type="NCBI Taxonomy" id="2023177"/>
    <lineage>
        <taxon>Bacteria</taxon>
        <taxon>Pseudomonadati</taxon>
        <taxon>Spirochaetota</taxon>
        <taxon>Spirochaetia</taxon>
        <taxon>Leptospirales</taxon>
        <taxon>Leptospiraceae</taxon>
        <taxon>Leptospira</taxon>
    </lineage>
</organism>
<protein>
    <submittedName>
        <fullName evidence="2">Uncharacterized protein</fullName>
    </submittedName>
</protein>
<comment type="caution">
    <text evidence="2">The sequence shown here is derived from an EMBL/GenBank/DDBJ whole genome shotgun (WGS) entry which is preliminary data.</text>
</comment>
<accession>A0A2M9XHT5</accession>